<dbReference type="GO" id="GO:0005829">
    <property type="term" value="C:cytosol"/>
    <property type="evidence" value="ECO:0007669"/>
    <property type="project" value="TreeGrafter"/>
</dbReference>
<dbReference type="GO" id="GO:0006753">
    <property type="term" value="P:nucleoside phosphate metabolic process"/>
    <property type="evidence" value="ECO:0007669"/>
    <property type="project" value="TreeGrafter"/>
</dbReference>
<gene>
    <name evidence="4" type="ORF">G6Z83_02725</name>
</gene>
<dbReference type="Pfam" id="PF00293">
    <property type="entry name" value="NUDIX"/>
    <property type="match status" value="1"/>
</dbReference>
<dbReference type="InterPro" id="IPR000086">
    <property type="entry name" value="NUDIX_hydrolase_dom"/>
</dbReference>
<dbReference type="Gene3D" id="3.90.79.10">
    <property type="entry name" value="Nucleoside Triphosphate Pyrophosphohydrolase"/>
    <property type="match status" value="1"/>
</dbReference>
<dbReference type="GO" id="GO:0016787">
    <property type="term" value="F:hydrolase activity"/>
    <property type="evidence" value="ECO:0007669"/>
    <property type="project" value="UniProtKB-KW"/>
</dbReference>
<keyword evidence="2 4" id="KW-0378">Hydrolase</keyword>
<dbReference type="EMBL" id="CP049228">
    <property type="protein sequence ID" value="QIH23650.1"/>
    <property type="molecule type" value="Genomic_DNA"/>
</dbReference>
<dbReference type="GO" id="GO:0019693">
    <property type="term" value="P:ribose phosphate metabolic process"/>
    <property type="evidence" value="ECO:0007669"/>
    <property type="project" value="TreeGrafter"/>
</dbReference>
<evidence type="ECO:0000256" key="1">
    <source>
        <dbReference type="ARBA" id="ARBA00001946"/>
    </source>
</evidence>
<comment type="cofactor">
    <cofactor evidence="1">
        <name>Mg(2+)</name>
        <dbReference type="ChEBI" id="CHEBI:18420"/>
    </cofactor>
</comment>
<dbReference type="PANTHER" id="PTHR11839:SF18">
    <property type="entry name" value="NUDIX HYDROLASE DOMAIN-CONTAINING PROTEIN"/>
    <property type="match status" value="1"/>
</dbReference>
<dbReference type="InterPro" id="IPR015797">
    <property type="entry name" value="NUDIX_hydrolase-like_dom_sf"/>
</dbReference>
<evidence type="ECO:0000256" key="2">
    <source>
        <dbReference type="ARBA" id="ARBA00022801"/>
    </source>
</evidence>
<dbReference type="AlphaFoldDB" id="A0A6G7B8A9"/>
<dbReference type="RefSeq" id="WP_006730937.1">
    <property type="nucleotide sequence ID" value="NZ_CP049223.1"/>
</dbReference>
<dbReference type="PANTHER" id="PTHR11839">
    <property type="entry name" value="UDP/ADP-SUGAR PYROPHOSPHATASE"/>
    <property type="match status" value="1"/>
</dbReference>
<proteinExistence type="predicted"/>
<dbReference type="SUPFAM" id="SSF55811">
    <property type="entry name" value="Nudix"/>
    <property type="match status" value="1"/>
</dbReference>
<evidence type="ECO:0000313" key="5">
    <source>
        <dbReference type="Proteomes" id="UP000501676"/>
    </source>
</evidence>
<dbReference type="Proteomes" id="UP000501676">
    <property type="component" value="Chromosome"/>
</dbReference>
<feature type="domain" description="Nudix hydrolase" evidence="3">
    <location>
        <begin position="39"/>
        <end position="171"/>
    </location>
</feature>
<evidence type="ECO:0000313" key="4">
    <source>
        <dbReference type="EMBL" id="QIH23650.1"/>
    </source>
</evidence>
<evidence type="ECO:0000259" key="3">
    <source>
        <dbReference type="PROSITE" id="PS51462"/>
    </source>
</evidence>
<protein>
    <submittedName>
        <fullName evidence="4">NUDIX hydrolase</fullName>
    </submittedName>
</protein>
<sequence>MDIREEEISRKRIFSGKLIDLDVETISLPNGKTALREIVNHPDASATIAINNQNKMLLVRQWREAIKQETLEIPAGLIDDTDASPLDAMKRELNEEGGYRAEYWEKISEFYSSCGFCNEKLYLFYCDTLTKVENKRPLDDDEFLTQVWYSLDELKQLLAQGKIVDSKTVMAINLWENMVLTGNRKND</sequence>
<dbReference type="CDD" id="cd03424">
    <property type="entry name" value="NUDIX_ADPRase_Nudt5_UGPPase_Nudt14"/>
    <property type="match status" value="1"/>
</dbReference>
<reference evidence="4 5" key="1">
    <citation type="submission" date="2020-02" db="EMBL/GenBank/DDBJ databases">
        <title>Complete genome sequences of six Lactobacillus iners strains isolated from the human vagina.</title>
        <authorList>
            <person name="France M.T."/>
            <person name="Rutt L."/>
            <person name="Narina S."/>
            <person name="Arbaugh S."/>
            <person name="Humphrys M.S."/>
            <person name="Ma B."/>
            <person name="Hayward M.R."/>
            <person name="Relman D."/>
            <person name="Kwon D.S."/>
            <person name="Ravel J."/>
        </authorList>
    </citation>
    <scope>NUCLEOTIDE SEQUENCE [LARGE SCALE GENOMIC DNA]</scope>
    <source>
        <strain evidence="4 5">C0210C1</strain>
    </source>
</reference>
<organism evidence="4 5">
    <name type="scientific">Lactobacillus iners</name>
    <dbReference type="NCBI Taxonomy" id="147802"/>
    <lineage>
        <taxon>Bacteria</taxon>
        <taxon>Bacillati</taxon>
        <taxon>Bacillota</taxon>
        <taxon>Bacilli</taxon>
        <taxon>Lactobacillales</taxon>
        <taxon>Lactobacillaceae</taxon>
        <taxon>Lactobacillus</taxon>
    </lineage>
</organism>
<dbReference type="PROSITE" id="PS51462">
    <property type="entry name" value="NUDIX"/>
    <property type="match status" value="1"/>
</dbReference>
<name>A0A6G7B8A9_9LACO</name>
<accession>A0A6G7B8A9</accession>